<keyword evidence="1" id="KW-0732">Signal</keyword>
<reference evidence="3" key="1">
    <citation type="journal article" date="2019" name="Int. J. Syst. Evol. Microbiol.">
        <title>The Global Catalogue of Microorganisms (GCM) 10K type strain sequencing project: providing services to taxonomists for standard genome sequencing and annotation.</title>
        <authorList>
            <consortium name="The Broad Institute Genomics Platform"/>
            <consortium name="The Broad Institute Genome Sequencing Center for Infectious Disease"/>
            <person name="Wu L."/>
            <person name="Ma J."/>
        </authorList>
    </citation>
    <scope>NUCLEOTIDE SEQUENCE [LARGE SCALE GENOMIC DNA]</scope>
    <source>
        <strain evidence="3">JCM 4542</strain>
    </source>
</reference>
<sequence>MSKRFASVVVAASGLVALMGGTAQAQTAQGAPDAAAKSCDGVKLSGTLPAPPAGMAVTQQVTIGEDCKPVLGPVQYVPASGAAAKKAAAGAKSVAAAAGTTRQIRSWNEMFDCCKIRMTGLYTTSTVNTADGRITSASTEARQEFNREPWDAGWSVKSADHKDDCLTDCSVVNSEAHAEFAYKGIFDVTGKWYANTHHSYVKLNPDATATCTFDVDLRHTFIGWNWQRGCE</sequence>
<dbReference type="EMBL" id="BAAASL010000004">
    <property type="protein sequence ID" value="GAA2711345.1"/>
    <property type="molecule type" value="Genomic_DNA"/>
</dbReference>
<accession>A0ABP6G2C8</accession>
<feature type="chain" id="PRO_5045629830" description="Secreted protein" evidence="1">
    <location>
        <begin position="26"/>
        <end position="231"/>
    </location>
</feature>
<evidence type="ECO:0000256" key="1">
    <source>
        <dbReference type="SAM" id="SignalP"/>
    </source>
</evidence>
<dbReference type="RefSeq" id="WP_344433798.1">
    <property type="nucleotide sequence ID" value="NZ_BAAASL010000004.1"/>
</dbReference>
<organism evidence="2 3">
    <name type="scientific">Streptomyces luteosporeus</name>
    <dbReference type="NCBI Taxonomy" id="173856"/>
    <lineage>
        <taxon>Bacteria</taxon>
        <taxon>Bacillati</taxon>
        <taxon>Actinomycetota</taxon>
        <taxon>Actinomycetes</taxon>
        <taxon>Kitasatosporales</taxon>
        <taxon>Streptomycetaceae</taxon>
        <taxon>Streptomyces</taxon>
    </lineage>
</organism>
<dbReference type="Proteomes" id="UP001500886">
    <property type="component" value="Unassembled WGS sequence"/>
</dbReference>
<evidence type="ECO:0000313" key="3">
    <source>
        <dbReference type="Proteomes" id="UP001500886"/>
    </source>
</evidence>
<keyword evidence="3" id="KW-1185">Reference proteome</keyword>
<name>A0ABP6G2C8_9ACTN</name>
<proteinExistence type="predicted"/>
<feature type="signal peptide" evidence="1">
    <location>
        <begin position="1"/>
        <end position="25"/>
    </location>
</feature>
<evidence type="ECO:0000313" key="2">
    <source>
        <dbReference type="EMBL" id="GAA2711345.1"/>
    </source>
</evidence>
<evidence type="ECO:0008006" key="4">
    <source>
        <dbReference type="Google" id="ProtNLM"/>
    </source>
</evidence>
<comment type="caution">
    <text evidence="2">The sequence shown here is derived from an EMBL/GenBank/DDBJ whole genome shotgun (WGS) entry which is preliminary data.</text>
</comment>
<protein>
    <recommendedName>
        <fullName evidence="4">Secreted protein</fullName>
    </recommendedName>
</protein>
<gene>
    <name evidence="2" type="ORF">GCM10010315_12970</name>
</gene>